<dbReference type="PATRIC" id="fig|273063.9.peg.932"/>
<evidence type="ECO:0000313" key="7">
    <source>
        <dbReference type="EMBL" id="BAK54395.1"/>
    </source>
</evidence>
<feature type="compositionally biased region" description="Pro residues" evidence="4">
    <location>
        <begin position="112"/>
        <end position="124"/>
    </location>
</feature>
<dbReference type="SUPFAM" id="SSF49879">
    <property type="entry name" value="SMAD/FHA domain"/>
    <property type="match status" value="1"/>
</dbReference>
<dbReference type="InterPro" id="IPR001876">
    <property type="entry name" value="Znf_RanBP2"/>
</dbReference>
<organism evidence="7 8">
    <name type="scientific">Sulfurisphaera tokodaii (strain DSM 16993 / JCM 10545 / NBRC 100140 / 7)</name>
    <name type="common">Sulfolobus tokodaii</name>
    <dbReference type="NCBI Taxonomy" id="273063"/>
    <lineage>
        <taxon>Archaea</taxon>
        <taxon>Thermoproteota</taxon>
        <taxon>Thermoprotei</taxon>
        <taxon>Sulfolobales</taxon>
        <taxon>Sulfolobaceae</taxon>
        <taxon>Sulfurisphaera</taxon>
    </lineage>
</organism>
<evidence type="ECO:0000256" key="2">
    <source>
        <dbReference type="ARBA" id="ARBA00022771"/>
    </source>
</evidence>
<evidence type="ECO:0000256" key="4">
    <source>
        <dbReference type="SAM" id="MobiDB-lite"/>
    </source>
</evidence>
<gene>
    <name evidence="7" type="primary">ST0829</name>
    <name evidence="7" type="ordered locus">STK_08290</name>
</gene>
<protein>
    <submittedName>
        <fullName evidence="7">Transcriptional regulator</fullName>
    </submittedName>
</protein>
<dbReference type="PROSITE" id="PS01358">
    <property type="entry name" value="ZF_RANBP2_1"/>
    <property type="match status" value="1"/>
</dbReference>
<reference evidence="8" key="1">
    <citation type="journal article" date="2001" name="DNA Res.">
        <title>Complete genome sequence of an aerobic thermoacidophilic Crenarchaeon, Sulfolobus tokodaii strain7.</title>
        <authorList>
            <person name="Kawarabayasi Y."/>
            <person name="Hino Y."/>
            <person name="Horikawa H."/>
            <person name="Jin-no K."/>
            <person name="Takahashi M."/>
            <person name="Sekine M."/>
            <person name="Baba S."/>
            <person name="Ankai A."/>
            <person name="Kosugi H."/>
            <person name="Hosoyama A."/>
            <person name="Fukui S."/>
            <person name="Nagai Y."/>
            <person name="Nishijima K."/>
            <person name="Otsuka R."/>
            <person name="Nakazawa H."/>
            <person name="Takamiya M."/>
            <person name="Kato Y."/>
            <person name="Yoshizawa T."/>
            <person name="Tanaka T."/>
            <person name="Kudoh Y."/>
            <person name="Yamazaki J."/>
            <person name="Kushida N."/>
            <person name="Oguchi A."/>
            <person name="Aoki K."/>
            <person name="Masuda S."/>
            <person name="Yanagii M."/>
            <person name="Nishimura M."/>
            <person name="Yamagishi A."/>
            <person name="Oshima T."/>
            <person name="Kikuchi H."/>
        </authorList>
    </citation>
    <scope>NUCLEOTIDE SEQUENCE [LARGE SCALE GENOMIC DNA]</scope>
    <source>
        <strain evidence="8">DSM 16993 / JCM 10545 / NBRC 100140 / 7</strain>
    </source>
</reference>
<dbReference type="Pfam" id="PF00498">
    <property type="entry name" value="FHA"/>
    <property type="match status" value="1"/>
</dbReference>
<feature type="domain" description="RanBP2-type" evidence="6">
    <location>
        <begin position="17"/>
        <end position="42"/>
    </location>
</feature>
<dbReference type="GO" id="GO:0008270">
    <property type="term" value="F:zinc ion binding"/>
    <property type="evidence" value="ECO:0007669"/>
    <property type="project" value="UniProtKB-KW"/>
</dbReference>
<dbReference type="InterPro" id="IPR050923">
    <property type="entry name" value="Cell_Proc_Reg/RNA_Proc"/>
</dbReference>
<dbReference type="STRING" id="273063.STK_08290"/>
<evidence type="ECO:0000259" key="5">
    <source>
        <dbReference type="PROSITE" id="PS50006"/>
    </source>
</evidence>
<dbReference type="SMART" id="SM00240">
    <property type="entry name" value="FHA"/>
    <property type="match status" value="1"/>
</dbReference>
<dbReference type="InterPro" id="IPR000253">
    <property type="entry name" value="FHA_dom"/>
</dbReference>
<name>F9VN98_SULTO</name>
<dbReference type="eggNOG" id="arCOG05332">
    <property type="taxonomic scope" value="Archaea"/>
</dbReference>
<dbReference type="PANTHER" id="PTHR23308">
    <property type="entry name" value="NUCLEAR INHIBITOR OF PROTEIN PHOSPHATASE-1"/>
    <property type="match status" value="1"/>
</dbReference>
<evidence type="ECO:0000256" key="3">
    <source>
        <dbReference type="ARBA" id="ARBA00022833"/>
    </source>
</evidence>
<feature type="compositionally biased region" description="Low complexity" evidence="4">
    <location>
        <begin position="93"/>
        <end position="111"/>
    </location>
</feature>
<dbReference type="CDD" id="cd22680">
    <property type="entry name" value="FHA_ArnA-like"/>
    <property type="match status" value="1"/>
</dbReference>
<feature type="domain" description="FHA" evidence="5">
    <location>
        <begin position="160"/>
        <end position="209"/>
    </location>
</feature>
<dbReference type="InterPro" id="IPR008984">
    <property type="entry name" value="SMAD_FHA_dom_sf"/>
</dbReference>
<dbReference type="KEGG" id="sto:STK_08290"/>
<evidence type="ECO:0000259" key="6">
    <source>
        <dbReference type="PROSITE" id="PS50199"/>
    </source>
</evidence>
<feature type="compositionally biased region" description="Pro residues" evidence="4">
    <location>
        <begin position="76"/>
        <end position="92"/>
    </location>
</feature>
<dbReference type="EMBL" id="BA000023">
    <property type="protein sequence ID" value="BAK54395.1"/>
    <property type="molecule type" value="Genomic_DNA"/>
</dbReference>
<dbReference type="Pfam" id="PF13240">
    <property type="entry name" value="Zn_Ribbon_1"/>
    <property type="match status" value="1"/>
</dbReference>
<feature type="region of interest" description="Disordered" evidence="4">
    <location>
        <begin position="44"/>
        <end position="125"/>
    </location>
</feature>
<keyword evidence="1" id="KW-0479">Metal-binding</keyword>
<proteinExistence type="predicted"/>
<dbReference type="PROSITE" id="PS50006">
    <property type="entry name" value="FHA_DOMAIN"/>
    <property type="match status" value="1"/>
</dbReference>
<sequence>MSKTINTFIQNTLCMPWKCPVCGYENADDASFCIKCGAQKPADTQFTPPAQTPPPPPVDQSLQQPQQVEAQQQVITPPPPTPPAQTPPPPPVDQSLQQPNTMQPVQQQVVTTPPPTTPPSPTIPPAQQVTQKYYLLFIQTPYAGLINQKIPLSFDIFPSISVGRSPENVIIVPDPEVSRRHALISLEGGELYIEDLNSTNGTYIYDGKLFQPVKGKQKISPNTIIKLGNQTIVKVLAE</sequence>
<evidence type="ECO:0000256" key="1">
    <source>
        <dbReference type="ARBA" id="ARBA00022723"/>
    </source>
</evidence>
<dbReference type="PROSITE" id="PS50199">
    <property type="entry name" value="ZF_RANBP2_2"/>
    <property type="match status" value="1"/>
</dbReference>
<dbReference type="Gene3D" id="4.10.1060.10">
    <property type="entry name" value="Zinc finger, RanBP2-type"/>
    <property type="match status" value="1"/>
</dbReference>
<dbReference type="Proteomes" id="UP000001015">
    <property type="component" value="Chromosome"/>
</dbReference>
<feature type="compositionally biased region" description="Low complexity" evidence="4">
    <location>
        <begin position="59"/>
        <end position="75"/>
    </location>
</feature>
<accession>F9VN98</accession>
<dbReference type="SMART" id="SM00547">
    <property type="entry name" value="ZnF_RBZ"/>
    <property type="match status" value="1"/>
</dbReference>
<dbReference type="InterPro" id="IPR026870">
    <property type="entry name" value="Zinc_ribbon_dom"/>
</dbReference>
<keyword evidence="3" id="KW-0862">Zinc</keyword>
<keyword evidence="8" id="KW-1185">Reference proteome</keyword>
<keyword evidence="2" id="KW-0863">Zinc-finger</keyword>
<dbReference type="AlphaFoldDB" id="F9VN98"/>
<evidence type="ECO:0000313" key="8">
    <source>
        <dbReference type="Proteomes" id="UP000001015"/>
    </source>
</evidence>
<dbReference type="Gene3D" id="2.60.200.20">
    <property type="match status" value="1"/>
</dbReference>